<gene>
    <name evidence="3" type="ORF">GPM918_LOCUS6954</name>
    <name evidence="2" type="ORF">OVA965_LOCUS4502</name>
    <name evidence="5" type="ORF">SRO942_LOCUS6954</name>
    <name evidence="4" type="ORF">TMI583_LOCUS4500</name>
</gene>
<name>A0A813XBG0_9BILA</name>
<dbReference type="Proteomes" id="UP000681722">
    <property type="component" value="Unassembled WGS sequence"/>
</dbReference>
<dbReference type="Proteomes" id="UP000677228">
    <property type="component" value="Unassembled WGS sequence"/>
</dbReference>
<feature type="region of interest" description="Disordered" evidence="1">
    <location>
        <begin position="1023"/>
        <end position="1043"/>
    </location>
</feature>
<evidence type="ECO:0000313" key="4">
    <source>
        <dbReference type="EMBL" id="CAF3581373.1"/>
    </source>
</evidence>
<feature type="compositionally biased region" description="Polar residues" evidence="1">
    <location>
        <begin position="755"/>
        <end position="768"/>
    </location>
</feature>
<dbReference type="Proteomes" id="UP000663829">
    <property type="component" value="Unassembled WGS sequence"/>
</dbReference>
<feature type="region of interest" description="Disordered" evidence="1">
    <location>
        <begin position="124"/>
        <end position="146"/>
    </location>
</feature>
<evidence type="ECO:0000313" key="2">
    <source>
        <dbReference type="EMBL" id="CAF0798182.1"/>
    </source>
</evidence>
<protein>
    <submittedName>
        <fullName evidence="3">Uncharacterized protein</fullName>
    </submittedName>
</protein>
<accession>A0A813XBG0</accession>
<feature type="region of interest" description="Disordered" evidence="1">
    <location>
        <begin position="742"/>
        <end position="768"/>
    </location>
</feature>
<evidence type="ECO:0000256" key="1">
    <source>
        <dbReference type="SAM" id="MobiDB-lite"/>
    </source>
</evidence>
<dbReference type="EMBL" id="CAJNOQ010001102">
    <property type="protein sequence ID" value="CAF0868180.1"/>
    <property type="molecule type" value="Genomic_DNA"/>
</dbReference>
<dbReference type="EMBL" id="CAJOBC010001102">
    <property type="protein sequence ID" value="CAF3655632.1"/>
    <property type="molecule type" value="Genomic_DNA"/>
</dbReference>
<sequence>MDEINSDLLTSSETLTISDILNEPIATTSVILNKTNTTSLTDVSSLSFLHADNIVDKNQSINYNSSKGLSFVQVEREQQCIYDDGNNVLAEKSSKLYYNPYSRTCSCPSSTCYSCTCTKAKRQKNQKTSHSSSKRPSSISSYSSQSLRLRQTSSFDYYQRINANNRSKHYSSPLLRQIDSSYTLLSSHFKKLKKNEDSSRNKINHQKPHLYNGTIYCLNFIYDFFFKLIWQSLMFTNEIDMKQQRNNSADINNSKTSKAKLEQHYRKLPRCFSFLDYDNHYRSTKRLQKELFEHYLPRCDDTFYYHAKQHPQQHLPKSNSHYTTDGQNCDRPLFDKTRVTVRSVSKQRIYTLPQQQSLHIQKIQFIQNCVGSTNTHVTVIPANHHTQKSTSSCNQDTPKPDSETVQLDLDQLITTVDEQIPQHHSREQFYSNTLKLPEQTTDDLCRIIHEPLVFMERPMFRSHGVPMCYPSIPRTPSHFYCPIPCGKDFPASEIPQKSDHCSPTSLEKQIQQHSTTDVSGTHAKSEHNIYNIDAVIGSSTGLESSVPPVLDLDPSQNSIDGIILQKSYRLSKANNRTPLLNANDFDPLLPRVEFQKGLTSKTSNNPTNIVDNPSTVYNRYLSRPISLPVSPKRLTSYSSQEPRRTEYYHDDIIPTVSLNGQTIHQQNFISSVRQTTLPPRSSQVDTYALKLIGKMALSPLKNSLIYRNTIYPTLSSQKSSTIEQDYITETKVNTTILKSSKTTANSRFSPPISPIQLQTPSKSSPDESNILSFSNNAQSFHNDNKKQENYVVKDTVNKTRPLSFLNDSNENSSNRKLTKIKSRKCEQSNQRTIDLSSQHISKRNSNKKLLDDHPSIYADVPIMIISNTNNHPIKQIQISNKYLSIKQLLNESLEEYQDDGNIDKTNHKPLSDTSNVSRTISMITQDTDELKRSTQRSNKIPLCEQLCEKLDLNDLTDVETVLKVLEKNAPNVLKLPLSHHLNFTLEGHDAVHVCTDSSVQILTEDAKVDKTFVHVDNLNYTNSAAHTNTNDETNQKYVTRNVD</sequence>
<dbReference type="EMBL" id="CAJNOK010001183">
    <property type="protein sequence ID" value="CAF0798182.1"/>
    <property type="molecule type" value="Genomic_DNA"/>
</dbReference>
<proteinExistence type="predicted"/>
<evidence type="ECO:0000313" key="6">
    <source>
        <dbReference type="Proteomes" id="UP000663829"/>
    </source>
</evidence>
<reference evidence="3" key="1">
    <citation type="submission" date="2021-02" db="EMBL/GenBank/DDBJ databases">
        <authorList>
            <person name="Nowell W R."/>
        </authorList>
    </citation>
    <scope>NUCLEOTIDE SEQUENCE</scope>
</reference>
<keyword evidence="6" id="KW-1185">Reference proteome</keyword>
<dbReference type="EMBL" id="CAJOBA010001183">
    <property type="protein sequence ID" value="CAF3581373.1"/>
    <property type="molecule type" value="Genomic_DNA"/>
</dbReference>
<feature type="compositionally biased region" description="Low complexity" evidence="1">
    <location>
        <begin position="129"/>
        <end position="146"/>
    </location>
</feature>
<evidence type="ECO:0000313" key="5">
    <source>
        <dbReference type="EMBL" id="CAF3655632.1"/>
    </source>
</evidence>
<comment type="caution">
    <text evidence="3">The sequence shown here is derived from an EMBL/GenBank/DDBJ whole genome shotgun (WGS) entry which is preliminary data.</text>
</comment>
<organism evidence="3 6">
    <name type="scientific">Didymodactylos carnosus</name>
    <dbReference type="NCBI Taxonomy" id="1234261"/>
    <lineage>
        <taxon>Eukaryota</taxon>
        <taxon>Metazoa</taxon>
        <taxon>Spiralia</taxon>
        <taxon>Gnathifera</taxon>
        <taxon>Rotifera</taxon>
        <taxon>Eurotatoria</taxon>
        <taxon>Bdelloidea</taxon>
        <taxon>Philodinida</taxon>
        <taxon>Philodinidae</taxon>
        <taxon>Didymodactylos</taxon>
    </lineage>
</organism>
<dbReference type="Proteomes" id="UP000682733">
    <property type="component" value="Unassembled WGS sequence"/>
</dbReference>
<dbReference type="AlphaFoldDB" id="A0A813XBG0"/>
<dbReference type="OrthoDB" id="10032509at2759"/>
<evidence type="ECO:0000313" key="3">
    <source>
        <dbReference type="EMBL" id="CAF0868180.1"/>
    </source>
</evidence>